<proteinExistence type="predicted"/>
<reference evidence="2" key="1">
    <citation type="submission" date="2019-10" db="EMBL/GenBank/DDBJ databases">
        <authorList>
            <person name="Soares A.E.R."/>
            <person name="Aleixo A."/>
            <person name="Schneider P."/>
            <person name="Miyaki C.Y."/>
            <person name="Schneider M.P."/>
            <person name="Mello C."/>
            <person name="Vasconcelos A.T.R."/>
        </authorList>
    </citation>
    <scope>NUCLEOTIDE SEQUENCE</scope>
    <source>
        <tissue evidence="2">Muscle</tissue>
    </source>
</reference>
<evidence type="ECO:0000256" key="1">
    <source>
        <dbReference type="SAM" id="MobiDB-lite"/>
    </source>
</evidence>
<keyword evidence="3" id="KW-1185">Reference proteome</keyword>
<sequence>MTRRAVCNQSKASKGGVDKVRSGSEEQKRFWEKAECRLVDGPEQERFVDGSNYNLKQLALQSLRSASVVGLLCYETSDLPPPPPTIVIDLADVNQPLSELSEHIYAQDETLDSIIDNRFPKVKKAELLQIPSFNDNDEYSEPEDPLDPGYIDPEKESDLCPLLTPTWELAASALIAQELLNAVTNEQGMNINLSPPYTSGPSGSFGLSGRPQGVTKSHYFTRYTEGQR</sequence>
<dbReference type="EMBL" id="WHWB01033889">
    <property type="protein sequence ID" value="KAJ7415912.1"/>
    <property type="molecule type" value="Genomic_DNA"/>
</dbReference>
<gene>
    <name evidence="2" type="ORF">WISP_75307</name>
</gene>
<feature type="region of interest" description="Disordered" evidence="1">
    <location>
        <begin position="1"/>
        <end position="24"/>
    </location>
</feature>
<comment type="caution">
    <text evidence="2">The sequence shown here is derived from an EMBL/GenBank/DDBJ whole genome shotgun (WGS) entry which is preliminary data.</text>
</comment>
<accession>A0ABQ9DC82</accession>
<organism evidence="2 3">
    <name type="scientific">Willisornis vidua</name>
    <name type="common">Xingu scale-backed antbird</name>
    <dbReference type="NCBI Taxonomy" id="1566151"/>
    <lineage>
        <taxon>Eukaryota</taxon>
        <taxon>Metazoa</taxon>
        <taxon>Chordata</taxon>
        <taxon>Craniata</taxon>
        <taxon>Vertebrata</taxon>
        <taxon>Euteleostomi</taxon>
        <taxon>Archelosauria</taxon>
        <taxon>Archosauria</taxon>
        <taxon>Dinosauria</taxon>
        <taxon>Saurischia</taxon>
        <taxon>Theropoda</taxon>
        <taxon>Coelurosauria</taxon>
        <taxon>Aves</taxon>
        <taxon>Neognathae</taxon>
        <taxon>Neoaves</taxon>
        <taxon>Telluraves</taxon>
        <taxon>Australaves</taxon>
        <taxon>Passeriformes</taxon>
        <taxon>Thamnophilidae</taxon>
        <taxon>Willisornis</taxon>
    </lineage>
</organism>
<dbReference type="Proteomes" id="UP001145742">
    <property type="component" value="Unassembled WGS sequence"/>
</dbReference>
<name>A0ABQ9DC82_9PASS</name>
<evidence type="ECO:0000313" key="3">
    <source>
        <dbReference type="Proteomes" id="UP001145742"/>
    </source>
</evidence>
<protein>
    <submittedName>
        <fullName evidence="2">Uncharacterized protein</fullName>
    </submittedName>
</protein>
<evidence type="ECO:0000313" key="2">
    <source>
        <dbReference type="EMBL" id="KAJ7415912.1"/>
    </source>
</evidence>